<dbReference type="RefSeq" id="XP_026657005.2">
    <property type="nucleotide sequence ID" value="XM_026801204.2"/>
</dbReference>
<dbReference type="InterPro" id="IPR050898">
    <property type="entry name" value="Plant_acyltransferase"/>
</dbReference>
<evidence type="ECO:0000313" key="3">
    <source>
        <dbReference type="RefSeq" id="XP_026657005.2"/>
    </source>
</evidence>
<name>A0A8B8J000_PHODC</name>
<dbReference type="Pfam" id="PF02458">
    <property type="entry name" value="Transferase"/>
    <property type="match status" value="1"/>
</dbReference>
<keyword evidence="2" id="KW-1185">Reference proteome</keyword>
<protein>
    <submittedName>
        <fullName evidence="3">Myricetin 3-O-glucosyl 1,2-rhamnoside 6'-O-caffeoyltransferase AT2-like</fullName>
    </submittedName>
</protein>
<sequence length="196" mass="21172">MRFSVNKLAPALVAPSEPTPSGNLPLSSIDRTTAVSVTIDLILVFEHGEEPAKVIREALSKALVPYYPVAGRIVEPSPGEPEVACTGDGVWFVEASANFGLKDVNNLERPLMIPKEELLPCAPPDVNPGDAILMMQAEFVACYGATVQAIWLRNFISELKVVDSISRPITIYYDNSAAVFFSKNNKSSGGSKHIDI</sequence>
<gene>
    <name evidence="3" type="primary">LOC113461318</name>
</gene>
<evidence type="ECO:0000313" key="2">
    <source>
        <dbReference type="Proteomes" id="UP000228380"/>
    </source>
</evidence>
<dbReference type="AlphaFoldDB" id="A0A8B8J000"/>
<dbReference type="CDD" id="cd09272">
    <property type="entry name" value="RNase_HI_RT_Ty1"/>
    <property type="match status" value="1"/>
</dbReference>
<reference evidence="3" key="1">
    <citation type="submission" date="2025-08" db="UniProtKB">
        <authorList>
            <consortium name="RefSeq"/>
        </authorList>
    </citation>
    <scope>IDENTIFICATION</scope>
    <source>
        <tissue evidence="3">Young leaves</tissue>
    </source>
</reference>
<dbReference type="KEGG" id="pda:113461318"/>
<organism evidence="2 3">
    <name type="scientific">Phoenix dactylifera</name>
    <name type="common">Date palm</name>
    <dbReference type="NCBI Taxonomy" id="42345"/>
    <lineage>
        <taxon>Eukaryota</taxon>
        <taxon>Viridiplantae</taxon>
        <taxon>Streptophyta</taxon>
        <taxon>Embryophyta</taxon>
        <taxon>Tracheophyta</taxon>
        <taxon>Spermatophyta</taxon>
        <taxon>Magnoliopsida</taxon>
        <taxon>Liliopsida</taxon>
        <taxon>Arecaceae</taxon>
        <taxon>Coryphoideae</taxon>
        <taxon>Phoeniceae</taxon>
        <taxon>Phoenix</taxon>
    </lineage>
</organism>
<accession>A0A8B8J000</accession>
<evidence type="ECO:0000256" key="1">
    <source>
        <dbReference type="ARBA" id="ARBA00009861"/>
    </source>
</evidence>
<dbReference type="OrthoDB" id="783018at2759"/>
<proteinExistence type="inferred from homology"/>
<dbReference type="InterPro" id="IPR023213">
    <property type="entry name" value="CAT-like_dom_sf"/>
</dbReference>
<dbReference type="Gene3D" id="3.30.559.10">
    <property type="entry name" value="Chloramphenicol acetyltransferase-like domain"/>
    <property type="match status" value="1"/>
</dbReference>
<dbReference type="Proteomes" id="UP000228380">
    <property type="component" value="Unplaced"/>
</dbReference>
<dbReference type="PANTHER" id="PTHR31147:SF2">
    <property type="entry name" value="OS01G0615300 PROTEIN"/>
    <property type="match status" value="1"/>
</dbReference>
<dbReference type="GeneID" id="113461318"/>
<dbReference type="PANTHER" id="PTHR31147">
    <property type="entry name" value="ACYL TRANSFERASE 4"/>
    <property type="match status" value="1"/>
</dbReference>
<comment type="similarity">
    <text evidence="1">Belongs to the plant acyltransferase family.</text>
</comment>